<evidence type="ECO:0000313" key="2">
    <source>
        <dbReference type="EMBL" id="VFT93229.1"/>
    </source>
</evidence>
<dbReference type="EMBL" id="VJMH01005880">
    <property type="protein sequence ID" value="KAF0692464.1"/>
    <property type="molecule type" value="Genomic_DNA"/>
</dbReference>
<protein>
    <submittedName>
        <fullName evidence="2">Aste57867_16455 protein</fullName>
    </submittedName>
</protein>
<dbReference type="Proteomes" id="UP000332933">
    <property type="component" value="Unassembled WGS sequence"/>
</dbReference>
<organism evidence="2 3">
    <name type="scientific">Aphanomyces stellatus</name>
    <dbReference type="NCBI Taxonomy" id="120398"/>
    <lineage>
        <taxon>Eukaryota</taxon>
        <taxon>Sar</taxon>
        <taxon>Stramenopiles</taxon>
        <taxon>Oomycota</taxon>
        <taxon>Saprolegniomycetes</taxon>
        <taxon>Saprolegniales</taxon>
        <taxon>Verrucalvaceae</taxon>
        <taxon>Aphanomyces</taxon>
    </lineage>
</organism>
<sequence>MLNSIRMNHQEYECESKRRYRAEKRVERKQLVAEVAFLHQVLAWHRTAKPAPHPWTLETKALQFQVRRHRHLVHMLHAWVLRASIPPAFGQGASAPWLHSTLLADSTARQYGYRWLTDCVFHAAMADRSFGGAIDDVIDVHVHTMGDTEDLDIQSMEWQTNRQCLPRLRMWRLVCGIRWSQTPAETTTRRYPTCVCGLDLLYKCVVDRVYHSHTCVLMRRYVVSPTRVVCVRVLVRDDECFPLHVHDIRPHGFGWTVLEEITSDATLFRSRASQQAPATARGPLTLDGTIKLFGTDAQHFRSREAAVAHIQAITLHNFKDQSAWRTRAIVERLHQVEASKG</sequence>
<gene>
    <name evidence="2" type="primary">Aste57867_16455</name>
    <name evidence="1" type="ORF">As57867_016398</name>
    <name evidence="2" type="ORF">ASTE57867_16455</name>
</gene>
<reference evidence="1" key="2">
    <citation type="submission" date="2019-06" db="EMBL/GenBank/DDBJ databases">
        <title>Genomics analysis of Aphanomyces spp. identifies a new class of oomycete effector associated with host adaptation.</title>
        <authorList>
            <person name="Gaulin E."/>
        </authorList>
    </citation>
    <scope>NUCLEOTIDE SEQUENCE</scope>
    <source>
        <strain evidence="1">CBS 578.67</strain>
    </source>
</reference>
<evidence type="ECO:0000313" key="1">
    <source>
        <dbReference type="EMBL" id="KAF0692464.1"/>
    </source>
</evidence>
<dbReference type="EMBL" id="CAADRA010005901">
    <property type="protein sequence ID" value="VFT93229.1"/>
    <property type="molecule type" value="Genomic_DNA"/>
</dbReference>
<reference evidence="2 3" key="1">
    <citation type="submission" date="2019-03" db="EMBL/GenBank/DDBJ databases">
        <authorList>
            <person name="Gaulin E."/>
            <person name="Dumas B."/>
        </authorList>
    </citation>
    <scope>NUCLEOTIDE SEQUENCE [LARGE SCALE GENOMIC DNA]</scope>
    <source>
        <strain evidence="2">CBS 568.67</strain>
    </source>
</reference>
<proteinExistence type="predicted"/>
<accession>A0A485L5H7</accession>
<dbReference type="AlphaFoldDB" id="A0A485L5H7"/>
<keyword evidence="3" id="KW-1185">Reference proteome</keyword>
<name>A0A485L5H7_9STRA</name>
<evidence type="ECO:0000313" key="3">
    <source>
        <dbReference type="Proteomes" id="UP000332933"/>
    </source>
</evidence>